<dbReference type="AlphaFoldDB" id="A0A2U3EHU5"/>
<feature type="region of interest" description="Disordered" evidence="1">
    <location>
        <begin position="288"/>
        <end position="307"/>
    </location>
</feature>
<organism evidence="2 3">
    <name type="scientific">Purpureocillium lilacinum</name>
    <name type="common">Paecilomyces lilacinus</name>
    <dbReference type="NCBI Taxonomy" id="33203"/>
    <lineage>
        <taxon>Eukaryota</taxon>
        <taxon>Fungi</taxon>
        <taxon>Dikarya</taxon>
        <taxon>Ascomycota</taxon>
        <taxon>Pezizomycotina</taxon>
        <taxon>Sordariomycetes</taxon>
        <taxon>Hypocreomycetidae</taxon>
        <taxon>Hypocreales</taxon>
        <taxon>Ophiocordycipitaceae</taxon>
        <taxon>Purpureocillium</taxon>
    </lineage>
</organism>
<comment type="caution">
    <text evidence="2">The sequence shown here is derived from an EMBL/GenBank/DDBJ whole genome shotgun (WGS) entry which is preliminary data.</text>
</comment>
<sequence length="307" mass="31986">MQGVCGKGVYPPSVVVADADRDRDEDGRAGGRSRKQTGMGPSTNSRGMGGQDHGRLCAWAGWTKSRGGRMGGWTIGDGTFEKGVPPFGQRAGRAGWLGLQQPLEQPIACGRLCEAWAGYLPSAPHGSSGKLPGVHLQSFLRAFAAAVGLRGGHLPWSRPWRARGSSSLGTQAIQPQANSGRQWMSGSFFGREGGLAQRPSSSVAVPGRSRVGDGMGGRVSRRWDPGMDLSGSARRALAPSRAQTGRPVDVADRLSCLGRAGTSCSSSGTARHAVRHGVSILGLQRMRVPSAPSPPEACQAADAAGRN</sequence>
<evidence type="ECO:0000313" key="2">
    <source>
        <dbReference type="EMBL" id="PWI74010.1"/>
    </source>
</evidence>
<feature type="region of interest" description="Disordered" evidence="1">
    <location>
        <begin position="1"/>
        <end position="51"/>
    </location>
</feature>
<name>A0A2U3EHU5_PURLI</name>
<dbReference type="Proteomes" id="UP000245956">
    <property type="component" value="Unassembled WGS sequence"/>
</dbReference>
<dbReference type="EMBL" id="LCWV01000004">
    <property type="protein sequence ID" value="PWI74010.1"/>
    <property type="molecule type" value="Genomic_DNA"/>
</dbReference>
<reference evidence="2 3" key="1">
    <citation type="journal article" date="2016" name="Front. Microbiol.">
        <title>Genome and transcriptome sequences reveal the specific parasitism of the nematophagous Purpureocillium lilacinum 36-1.</title>
        <authorList>
            <person name="Xie J."/>
            <person name="Li S."/>
            <person name="Mo C."/>
            <person name="Xiao X."/>
            <person name="Peng D."/>
            <person name="Wang G."/>
            <person name="Xiao Y."/>
        </authorList>
    </citation>
    <scope>NUCLEOTIDE SEQUENCE [LARGE SCALE GENOMIC DNA]</scope>
    <source>
        <strain evidence="2 3">36-1</strain>
    </source>
</reference>
<feature type="compositionally biased region" description="Basic and acidic residues" evidence="1">
    <location>
        <begin position="18"/>
        <end position="29"/>
    </location>
</feature>
<evidence type="ECO:0000256" key="1">
    <source>
        <dbReference type="SAM" id="MobiDB-lite"/>
    </source>
</evidence>
<protein>
    <submittedName>
        <fullName evidence="2">Uncharacterized protein</fullName>
    </submittedName>
</protein>
<accession>A0A2U3EHU5</accession>
<proteinExistence type="predicted"/>
<gene>
    <name evidence="2" type="ORF">PCL_09286</name>
</gene>
<evidence type="ECO:0000313" key="3">
    <source>
        <dbReference type="Proteomes" id="UP000245956"/>
    </source>
</evidence>
<feature type="region of interest" description="Disordered" evidence="1">
    <location>
        <begin position="195"/>
        <end position="245"/>
    </location>
</feature>